<dbReference type="CDD" id="cd00018">
    <property type="entry name" value="AP2"/>
    <property type="match status" value="1"/>
</dbReference>
<evidence type="ECO:0000256" key="8">
    <source>
        <dbReference type="SAM" id="MobiDB-lite"/>
    </source>
</evidence>
<feature type="domain" description="AP2/ERF" evidence="9">
    <location>
        <begin position="16"/>
        <end position="85"/>
    </location>
</feature>
<dbReference type="SMART" id="SM00380">
    <property type="entry name" value="AP2"/>
    <property type="match status" value="1"/>
</dbReference>
<gene>
    <name evidence="10" type="ORF">LUZ61_005036</name>
</gene>
<evidence type="ECO:0000256" key="1">
    <source>
        <dbReference type="ARBA" id="ARBA00004123"/>
    </source>
</evidence>
<feature type="region of interest" description="Disordered" evidence="8">
    <location>
        <begin position="201"/>
        <end position="221"/>
    </location>
</feature>
<sequence length="221" mass="24310">MTPSSSSNASNSSDKAYKGVGERKPGQWHAQIWIPDSTKPRILNYPNPLWLGYFDSKVKAARAYDLGMVCVYGSQPDVLRRLHFPNTPPVLSYPEDQMLTAAQVRDKARRHANGDGTVQPAQDTVPSNARDPEKERKSSGIGKDALVSPISARPSASNQFFDFMGVEKSAPEPNVVDPTSNQIEGASPAVDLFYDFMGVTESPPVQKEVNNNEKEDQDFNP</sequence>
<dbReference type="PANTHER" id="PTHR31985">
    <property type="entry name" value="ETHYLENE-RESPONSIVE TRANSCRIPTION FACTOR ERF042-RELATED"/>
    <property type="match status" value="1"/>
</dbReference>
<feature type="region of interest" description="Disordered" evidence="8">
    <location>
        <begin position="1"/>
        <end position="23"/>
    </location>
</feature>
<dbReference type="GO" id="GO:0005634">
    <property type="term" value="C:nucleus"/>
    <property type="evidence" value="ECO:0007669"/>
    <property type="project" value="UniProtKB-SubCell"/>
</dbReference>
<feature type="compositionally biased region" description="Low complexity" evidence="8">
    <location>
        <begin position="1"/>
        <end position="13"/>
    </location>
</feature>
<keyword evidence="6" id="KW-0539">Nucleus</keyword>
<dbReference type="InterPro" id="IPR051032">
    <property type="entry name" value="AP2/ERF_TF_ERF_subfamily"/>
</dbReference>
<evidence type="ECO:0000256" key="4">
    <source>
        <dbReference type="ARBA" id="ARBA00023159"/>
    </source>
</evidence>
<evidence type="ECO:0000256" key="3">
    <source>
        <dbReference type="ARBA" id="ARBA00023125"/>
    </source>
</evidence>
<comment type="similarity">
    <text evidence="7">Belongs to the AP2/ERF transcription factor family. ERF subfamily.</text>
</comment>
<reference evidence="10 11" key="1">
    <citation type="journal article" date="2022" name="Cell">
        <title>Repeat-based holocentromeres influence genome architecture and karyotype evolution.</title>
        <authorList>
            <person name="Hofstatter P.G."/>
            <person name="Thangavel G."/>
            <person name="Lux T."/>
            <person name="Neumann P."/>
            <person name="Vondrak T."/>
            <person name="Novak P."/>
            <person name="Zhang M."/>
            <person name="Costa L."/>
            <person name="Castellani M."/>
            <person name="Scott A."/>
            <person name="Toegelov H."/>
            <person name="Fuchs J."/>
            <person name="Mata-Sucre Y."/>
            <person name="Dias Y."/>
            <person name="Vanzela A.L.L."/>
            <person name="Huettel B."/>
            <person name="Almeida C.C.S."/>
            <person name="Simkova H."/>
            <person name="Souza G."/>
            <person name="Pedrosa-Harand A."/>
            <person name="Macas J."/>
            <person name="Mayer K.F.X."/>
            <person name="Houben A."/>
            <person name="Marques A."/>
        </authorList>
    </citation>
    <scope>NUCLEOTIDE SEQUENCE [LARGE SCALE GENOMIC DNA]</scope>
    <source>
        <strain evidence="10">RhyTen1mFocal</strain>
    </source>
</reference>
<keyword evidence="2" id="KW-0805">Transcription regulation</keyword>
<dbReference type="InterPro" id="IPR036955">
    <property type="entry name" value="AP2/ERF_dom_sf"/>
</dbReference>
<evidence type="ECO:0000259" key="9">
    <source>
        <dbReference type="PROSITE" id="PS51032"/>
    </source>
</evidence>
<keyword evidence="5" id="KW-0804">Transcription</keyword>
<organism evidence="10 11">
    <name type="scientific">Rhynchospora tenuis</name>
    <dbReference type="NCBI Taxonomy" id="198213"/>
    <lineage>
        <taxon>Eukaryota</taxon>
        <taxon>Viridiplantae</taxon>
        <taxon>Streptophyta</taxon>
        <taxon>Embryophyta</taxon>
        <taxon>Tracheophyta</taxon>
        <taxon>Spermatophyta</taxon>
        <taxon>Magnoliopsida</taxon>
        <taxon>Liliopsida</taxon>
        <taxon>Poales</taxon>
        <taxon>Cyperaceae</taxon>
        <taxon>Cyperoideae</taxon>
        <taxon>Rhynchosporeae</taxon>
        <taxon>Rhynchospora</taxon>
    </lineage>
</organism>
<dbReference type="SUPFAM" id="SSF54171">
    <property type="entry name" value="DNA-binding domain"/>
    <property type="match status" value="1"/>
</dbReference>
<dbReference type="AlphaFoldDB" id="A0AAD5ZNY0"/>
<feature type="region of interest" description="Disordered" evidence="8">
    <location>
        <begin position="105"/>
        <end position="149"/>
    </location>
</feature>
<name>A0AAD5ZNY0_9POAL</name>
<dbReference type="GO" id="GO:0003700">
    <property type="term" value="F:DNA-binding transcription factor activity"/>
    <property type="evidence" value="ECO:0007669"/>
    <property type="project" value="InterPro"/>
</dbReference>
<dbReference type="EMBL" id="JAMRDG010000001">
    <property type="protein sequence ID" value="KAJ3701331.1"/>
    <property type="molecule type" value="Genomic_DNA"/>
</dbReference>
<dbReference type="GO" id="GO:0003677">
    <property type="term" value="F:DNA binding"/>
    <property type="evidence" value="ECO:0007669"/>
    <property type="project" value="UniProtKB-KW"/>
</dbReference>
<evidence type="ECO:0000256" key="5">
    <source>
        <dbReference type="ARBA" id="ARBA00023163"/>
    </source>
</evidence>
<dbReference type="PROSITE" id="PS51032">
    <property type="entry name" value="AP2_ERF"/>
    <property type="match status" value="1"/>
</dbReference>
<comment type="caution">
    <text evidence="10">The sequence shown here is derived from an EMBL/GenBank/DDBJ whole genome shotgun (WGS) entry which is preliminary data.</text>
</comment>
<dbReference type="PANTHER" id="PTHR31985:SF215">
    <property type="entry name" value="OS02G0781300 PROTEIN"/>
    <property type="match status" value="1"/>
</dbReference>
<proteinExistence type="inferred from homology"/>
<keyword evidence="4" id="KW-0010">Activator</keyword>
<dbReference type="InterPro" id="IPR001471">
    <property type="entry name" value="AP2/ERF_dom"/>
</dbReference>
<evidence type="ECO:0000256" key="6">
    <source>
        <dbReference type="ARBA" id="ARBA00023242"/>
    </source>
</evidence>
<keyword evidence="11" id="KW-1185">Reference proteome</keyword>
<evidence type="ECO:0000313" key="10">
    <source>
        <dbReference type="EMBL" id="KAJ3701331.1"/>
    </source>
</evidence>
<dbReference type="Gene3D" id="3.30.730.10">
    <property type="entry name" value="AP2/ERF domain"/>
    <property type="match status" value="1"/>
</dbReference>
<dbReference type="Proteomes" id="UP001210211">
    <property type="component" value="Unassembled WGS sequence"/>
</dbReference>
<accession>A0AAD5ZNY0</accession>
<evidence type="ECO:0000313" key="11">
    <source>
        <dbReference type="Proteomes" id="UP001210211"/>
    </source>
</evidence>
<comment type="subcellular location">
    <subcellularLocation>
        <location evidence="1">Nucleus</location>
    </subcellularLocation>
</comment>
<evidence type="ECO:0000256" key="7">
    <source>
        <dbReference type="ARBA" id="ARBA00024343"/>
    </source>
</evidence>
<protein>
    <recommendedName>
        <fullName evidence="9">AP2/ERF domain-containing protein</fullName>
    </recommendedName>
</protein>
<evidence type="ECO:0000256" key="2">
    <source>
        <dbReference type="ARBA" id="ARBA00023015"/>
    </source>
</evidence>
<keyword evidence="3" id="KW-0238">DNA-binding</keyword>
<dbReference type="InterPro" id="IPR016177">
    <property type="entry name" value="DNA-bd_dom_sf"/>
</dbReference>